<feature type="compositionally biased region" description="Pro residues" evidence="1">
    <location>
        <begin position="9"/>
        <end position="23"/>
    </location>
</feature>
<feature type="region of interest" description="Disordered" evidence="1">
    <location>
        <begin position="1"/>
        <end position="28"/>
    </location>
</feature>
<reference evidence="3 4" key="1">
    <citation type="submission" date="2019-11" db="EMBL/GenBank/DDBJ databases">
        <title>Whole-genome sequence of Rhodoplanes serenus DSM 18633, type strain.</title>
        <authorList>
            <person name="Kyndt J.A."/>
            <person name="Meyer T.E."/>
        </authorList>
    </citation>
    <scope>NUCLEOTIDE SEQUENCE [LARGE SCALE GENOMIC DNA]</scope>
    <source>
        <strain evidence="3 4">DSM 18633</strain>
    </source>
</reference>
<dbReference type="RefSeq" id="WP_111388284.1">
    <property type="nucleotide sequence ID" value="NZ_NPEW01000325.1"/>
</dbReference>
<feature type="transmembrane region" description="Helical" evidence="2">
    <location>
        <begin position="41"/>
        <end position="60"/>
    </location>
</feature>
<keyword evidence="2" id="KW-0472">Membrane</keyword>
<proteinExistence type="predicted"/>
<evidence type="ECO:0000256" key="1">
    <source>
        <dbReference type="SAM" id="MobiDB-lite"/>
    </source>
</evidence>
<dbReference type="Proteomes" id="UP000438991">
    <property type="component" value="Unassembled WGS sequence"/>
</dbReference>
<accession>A0A327JWJ6</accession>
<dbReference type="AlphaFoldDB" id="A0A327JWJ6"/>
<dbReference type="EMBL" id="WNKV01000013">
    <property type="protein sequence ID" value="MTW17920.1"/>
    <property type="molecule type" value="Genomic_DNA"/>
</dbReference>
<organism evidence="3 4">
    <name type="scientific">Rhodoplanes serenus</name>
    <dbReference type="NCBI Taxonomy" id="200615"/>
    <lineage>
        <taxon>Bacteria</taxon>
        <taxon>Pseudomonadati</taxon>
        <taxon>Pseudomonadota</taxon>
        <taxon>Alphaproteobacteria</taxon>
        <taxon>Hyphomicrobiales</taxon>
        <taxon>Nitrobacteraceae</taxon>
        <taxon>Rhodoplanes</taxon>
    </lineage>
</organism>
<evidence type="ECO:0000313" key="3">
    <source>
        <dbReference type="EMBL" id="MTW17920.1"/>
    </source>
</evidence>
<name>A0A327JWJ6_9BRAD</name>
<evidence type="ECO:0000256" key="2">
    <source>
        <dbReference type="SAM" id="Phobius"/>
    </source>
</evidence>
<gene>
    <name evidence="3" type="ORF">GJ689_17065</name>
</gene>
<sequence>MPVREGPAQPAPPPKDETPPPYPAEKARGGQIVLRTRGRRAIFIGGLVGIVLLVLLLKLLG</sequence>
<keyword evidence="2" id="KW-1133">Transmembrane helix</keyword>
<evidence type="ECO:0000313" key="4">
    <source>
        <dbReference type="Proteomes" id="UP000438991"/>
    </source>
</evidence>
<protein>
    <recommendedName>
        <fullName evidence="5">Peptide ABC transporter permease</fullName>
    </recommendedName>
</protein>
<keyword evidence="2" id="KW-0812">Transmembrane</keyword>
<evidence type="ECO:0008006" key="5">
    <source>
        <dbReference type="Google" id="ProtNLM"/>
    </source>
</evidence>
<comment type="caution">
    <text evidence="3">The sequence shown here is derived from an EMBL/GenBank/DDBJ whole genome shotgun (WGS) entry which is preliminary data.</text>
</comment>